<comment type="caution">
    <text evidence="1">The sequence shown here is derived from an EMBL/GenBank/DDBJ whole genome shotgun (WGS) entry which is preliminary data.</text>
</comment>
<evidence type="ECO:0008006" key="5">
    <source>
        <dbReference type="Google" id="ProtNLM"/>
    </source>
</evidence>
<evidence type="ECO:0000313" key="4">
    <source>
        <dbReference type="Proteomes" id="UP000235392"/>
    </source>
</evidence>
<evidence type="ECO:0000313" key="1">
    <source>
        <dbReference type="EMBL" id="PLW30679.1"/>
    </source>
</evidence>
<proteinExistence type="predicted"/>
<dbReference type="PANTHER" id="PTHR37096">
    <property type="entry name" value="YALI0E33429P"/>
    <property type="match status" value="1"/>
</dbReference>
<dbReference type="STRING" id="200324.A0A2N5TYV7"/>
<dbReference type="Proteomes" id="UP000235392">
    <property type="component" value="Unassembled WGS sequence"/>
</dbReference>
<dbReference type="OrthoDB" id="2150628at2759"/>
<dbReference type="AlphaFoldDB" id="A0A2N5TYV7"/>
<accession>A0A2N5TYV7</accession>
<sequence length="233" mass="26800">MIIDEATEFKRMNDAGSSSNSRFELQNRNRKHILFTSSDALFTSWLTERIDCTHFQTRVVGDLPREEAHKYFLHVLKNDQNLTLEDRNRLKSMDFSIPFKMSGGMMLFIRSYIQQVKESGYFEDPEKFDTSMENYLLGHARTYSGTEALKVAKLLVTSPGYIPYSNVVNVLGRTVVEEMIERDFLHFRPVSAFSRDLVPFPTRSVVTARSGPALRAMELFVQDNLKAVNQSAH</sequence>
<dbReference type="EMBL" id="PGCJ01000369">
    <property type="protein sequence ID" value="PLW30679.1"/>
    <property type="molecule type" value="Genomic_DNA"/>
</dbReference>
<dbReference type="PANTHER" id="PTHR37096:SF1">
    <property type="entry name" value="AAA+ ATPASE DOMAIN-CONTAINING PROTEIN"/>
    <property type="match status" value="1"/>
</dbReference>
<keyword evidence="3" id="KW-1185">Reference proteome</keyword>
<dbReference type="EMBL" id="PGCI01000264">
    <property type="protein sequence ID" value="PLW31624.1"/>
    <property type="molecule type" value="Genomic_DNA"/>
</dbReference>
<evidence type="ECO:0000313" key="2">
    <source>
        <dbReference type="EMBL" id="PLW31624.1"/>
    </source>
</evidence>
<dbReference type="InterPro" id="IPR051667">
    <property type="entry name" value="Archaeal_ATPase_domain"/>
</dbReference>
<name>A0A2N5TYV7_9BASI</name>
<organism evidence="1 3">
    <name type="scientific">Puccinia coronata f. sp. avenae</name>
    <dbReference type="NCBI Taxonomy" id="200324"/>
    <lineage>
        <taxon>Eukaryota</taxon>
        <taxon>Fungi</taxon>
        <taxon>Dikarya</taxon>
        <taxon>Basidiomycota</taxon>
        <taxon>Pucciniomycotina</taxon>
        <taxon>Pucciniomycetes</taxon>
        <taxon>Pucciniales</taxon>
        <taxon>Pucciniaceae</taxon>
        <taxon>Puccinia</taxon>
    </lineage>
</organism>
<protein>
    <recommendedName>
        <fullName evidence="5">ATPase AAA-type core domain-containing protein</fullName>
    </recommendedName>
</protein>
<evidence type="ECO:0000313" key="3">
    <source>
        <dbReference type="Proteomes" id="UP000235388"/>
    </source>
</evidence>
<reference evidence="3 4" key="1">
    <citation type="submission" date="2017-11" db="EMBL/GenBank/DDBJ databases">
        <title>De novo assembly and phasing of dikaryotic genomes from two isolates of Puccinia coronata f. sp. avenae, the causal agent of oat crown rust.</title>
        <authorList>
            <person name="Miller M.E."/>
            <person name="Zhang Y."/>
            <person name="Omidvar V."/>
            <person name="Sperschneider J."/>
            <person name="Schwessinger B."/>
            <person name="Raley C."/>
            <person name="Palmer J.M."/>
            <person name="Garnica D."/>
            <person name="Upadhyaya N."/>
            <person name="Rathjen J."/>
            <person name="Taylor J.M."/>
            <person name="Park R.F."/>
            <person name="Dodds P.N."/>
            <person name="Hirsch C.D."/>
            <person name="Kianian S.F."/>
            <person name="Figueroa M."/>
        </authorList>
    </citation>
    <scope>NUCLEOTIDE SEQUENCE [LARGE SCALE GENOMIC DNA]</scope>
    <source>
        <strain evidence="1">12NC29</strain>
        <strain evidence="2">12SD80</strain>
    </source>
</reference>
<gene>
    <name evidence="1" type="ORF">PCANC_18695</name>
    <name evidence="2" type="ORF">PCASD_17049</name>
</gene>
<dbReference type="Proteomes" id="UP000235388">
    <property type="component" value="Unassembled WGS sequence"/>
</dbReference>